<evidence type="ECO:0000313" key="2">
    <source>
        <dbReference type="EMBL" id="BBL72459.1"/>
    </source>
</evidence>
<keyword evidence="3" id="KW-1185">Reference proteome</keyword>
<name>A0A8D4VSF7_9GAMM</name>
<dbReference type="Gene3D" id="3.30.70.100">
    <property type="match status" value="1"/>
</dbReference>
<dbReference type="RefSeq" id="WP_054773464.1">
    <property type="nucleotide sequence ID" value="NZ_AP019782.1"/>
</dbReference>
<dbReference type="EMBL" id="AP019782">
    <property type="protein sequence ID" value="BBL72459.1"/>
    <property type="molecule type" value="Genomic_DNA"/>
</dbReference>
<evidence type="ECO:0000313" key="3">
    <source>
        <dbReference type="Proteomes" id="UP000824988"/>
    </source>
</evidence>
<dbReference type="Pfam" id="PF07110">
    <property type="entry name" value="EthD"/>
    <property type="match status" value="1"/>
</dbReference>
<gene>
    <name evidence="2" type="ORF">MoryE10_30650</name>
</gene>
<evidence type="ECO:0000259" key="1">
    <source>
        <dbReference type="Pfam" id="PF07110"/>
    </source>
</evidence>
<dbReference type="SUPFAM" id="SSF54909">
    <property type="entry name" value="Dimeric alpha+beta barrel"/>
    <property type="match status" value="1"/>
</dbReference>
<dbReference type="PANTHER" id="PTHR40260">
    <property type="entry name" value="BLR8190 PROTEIN"/>
    <property type="match status" value="1"/>
</dbReference>
<proteinExistence type="predicted"/>
<sequence length="105" mass="11690">MIKVSMLYPNKEGGRFDVDYYLGHHVPLSVSRFGAALKGYSVEQGINAGLSGSRPPYLFASHLLFDSLEAFHAAFEPHAEELMLDMHNYTDIEMLVQISEVKVSG</sequence>
<reference evidence="2" key="1">
    <citation type="submission" date="2019-06" db="EMBL/GenBank/DDBJ databases">
        <title>Complete genome sequence of Methylogaea oryzae strain JCM16910.</title>
        <authorList>
            <person name="Asakawa S."/>
        </authorList>
    </citation>
    <scope>NUCLEOTIDE SEQUENCE</scope>
    <source>
        <strain evidence="2">E10</strain>
    </source>
</reference>
<dbReference type="KEGG" id="moz:MoryE10_30650"/>
<feature type="domain" description="EthD" evidence="1">
    <location>
        <begin position="19"/>
        <end position="91"/>
    </location>
</feature>
<accession>A0A8D4VSF7</accession>
<dbReference type="PANTHER" id="PTHR40260:SF2">
    <property type="entry name" value="BLR8190 PROTEIN"/>
    <property type="match status" value="1"/>
</dbReference>
<dbReference type="AlphaFoldDB" id="A0A8D4VSF7"/>
<dbReference type="NCBIfam" id="TIGR02118">
    <property type="entry name" value="EthD family reductase"/>
    <property type="match status" value="1"/>
</dbReference>
<protein>
    <recommendedName>
        <fullName evidence="1">EthD domain-containing protein</fullName>
    </recommendedName>
</protein>
<dbReference type="GO" id="GO:0016491">
    <property type="term" value="F:oxidoreductase activity"/>
    <property type="evidence" value="ECO:0007669"/>
    <property type="project" value="InterPro"/>
</dbReference>
<dbReference type="InterPro" id="IPR009799">
    <property type="entry name" value="EthD_dom"/>
</dbReference>
<dbReference type="Proteomes" id="UP000824988">
    <property type="component" value="Chromosome"/>
</dbReference>
<dbReference type="InterPro" id="IPR011008">
    <property type="entry name" value="Dimeric_a/b-barrel"/>
</dbReference>
<organism evidence="2 3">
    <name type="scientific">Methylogaea oryzae</name>
    <dbReference type="NCBI Taxonomy" id="1295382"/>
    <lineage>
        <taxon>Bacteria</taxon>
        <taxon>Pseudomonadati</taxon>
        <taxon>Pseudomonadota</taxon>
        <taxon>Gammaproteobacteria</taxon>
        <taxon>Methylococcales</taxon>
        <taxon>Methylococcaceae</taxon>
        <taxon>Methylogaea</taxon>
    </lineage>
</organism>